<dbReference type="PaxDb" id="3880-AES79237"/>
<protein>
    <submittedName>
        <fullName evidence="1 2">Uncharacterized protein</fullName>
    </submittedName>
</protein>
<dbReference type="Proteomes" id="UP000002051">
    <property type="component" value="Unassembled WGS sequence"/>
</dbReference>
<dbReference type="EMBL" id="CM001223">
    <property type="protein sequence ID" value="AES79237.1"/>
    <property type="molecule type" value="Genomic_DNA"/>
</dbReference>
<proteinExistence type="predicted"/>
<evidence type="ECO:0000313" key="2">
    <source>
        <dbReference type="EnsemblPlants" id="AES79237"/>
    </source>
</evidence>
<gene>
    <name evidence="1" type="ordered locus">MTR_7g060190</name>
</gene>
<reference evidence="1 3" key="1">
    <citation type="journal article" date="2011" name="Nature">
        <title>The Medicago genome provides insight into the evolution of rhizobial symbioses.</title>
        <authorList>
            <person name="Young N.D."/>
            <person name="Debelle F."/>
            <person name="Oldroyd G.E."/>
            <person name="Geurts R."/>
            <person name="Cannon S.B."/>
            <person name="Udvardi M.K."/>
            <person name="Benedito V.A."/>
            <person name="Mayer K.F."/>
            <person name="Gouzy J."/>
            <person name="Schoof H."/>
            <person name="Van de Peer Y."/>
            <person name="Proost S."/>
            <person name="Cook D.R."/>
            <person name="Meyers B.C."/>
            <person name="Spannagl M."/>
            <person name="Cheung F."/>
            <person name="De Mita S."/>
            <person name="Krishnakumar V."/>
            <person name="Gundlach H."/>
            <person name="Zhou S."/>
            <person name="Mudge J."/>
            <person name="Bharti A.K."/>
            <person name="Murray J.D."/>
            <person name="Naoumkina M.A."/>
            <person name="Rosen B."/>
            <person name="Silverstein K.A."/>
            <person name="Tang H."/>
            <person name="Rombauts S."/>
            <person name="Zhao P.X."/>
            <person name="Zhou P."/>
            <person name="Barbe V."/>
            <person name="Bardou P."/>
            <person name="Bechner M."/>
            <person name="Bellec A."/>
            <person name="Berger A."/>
            <person name="Berges H."/>
            <person name="Bidwell S."/>
            <person name="Bisseling T."/>
            <person name="Choisne N."/>
            <person name="Couloux A."/>
            <person name="Denny R."/>
            <person name="Deshpande S."/>
            <person name="Dai X."/>
            <person name="Doyle J.J."/>
            <person name="Dudez A.M."/>
            <person name="Farmer A.D."/>
            <person name="Fouteau S."/>
            <person name="Franken C."/>
            <person name="Gibelin C."/>
            <person name="Gish J."/>
            <person name="Goldstein S."/>
            <person name="Gonzalez A.J."/>
            <person name="Green P.J."/>
            <person name="Hallab A."/>
            <person name="Hartog M."/>
            <person name="Hua A."/>
            <person name="Humphray S.J."/>
            <person name="Jeong D.H."/>
            <person name="Jing Y."/>
            <person name="Jocker A."/>
            <person name="Kenton S.M."/>
            <person name="Kim D.J."/>
            <person name="Klee K."/>
            <person name="Lai H."/>
            <person name="Lang C."/>
            <person name="Lin S."/>
            <person name="Macmil S.L."/>
            <person name="Magdelenat G."/>
            <person name="Matthews L."/>
            <person name="McCorrison J."/>
            <person name="Monaghan E.L."/>
            <person name="Mun J.H."/>
            <person name="Najar F.Z."/>
            <person name="Nicholson C."/>
            <person name="Noirot C."/>
            <person name="O'Bleness M."/>
            <person name="Paule C.R."/>
            <person name="Poulain J."/>
            <person name="Prion F."/>
            <person name="Qin B."/>
            <person name="Qu C."/>
            <person name="Retzel E.F."/>
            <person name="Riddle C."/>
            <person name="Sallet E."/>
            <person name="Samain S."/>
            <person name="Samson N."/>
            <person name="Sanders I."/>
            <person name="Saurat O."/>
            <person name="Scarpelli C."/>
            <person name="Schiex T."/>
            <person name="Segurens B."/>
            <person name="Severin A.J."/>
            <person name="Sherrier D.J."/>
            <person name="Shi R."/>
            <person name="Sims S."/>
            <person name="Singer S.R."/>
            <person name="Sinharoy S."/>
            <person name="Sterck L."/>
            <person name="Viollet A."/>
            <person name="Wang B.B."/>
            <person name="Wang K."/>
            <person name="Wang M."/>
            <person name="Wang X."/>
            <person name="Warfsmann J."/>
            <person name="Weissenbach J."/>
            <person name="White D.D."/>
            <person name="White J.D."/>
            <person name="Wiley G.B."/>
            <person name="Wincker P."/>
            <person name="Xing Y."/>
            <person name="Yang L."/>
            <person name="Yao Z."/>
            <person name="Ying F."/>
            <person name="Zhai J."/>
            <person name="Zhou L."/>
            <person name="Zuber A."/>
            <person name="Denarie J."/>
            <person name="Dixon R.A."/>
            <person name="May G.D."/>
            <person name="Schwartz D.C."/>
            <person name="Rogers J."/>
            <person name="Quetier F."/>
            <person name="Town C.D."/>
            <person name="Roe B.A."/>
        </authorList>
    </citation>
    <scope>NUCLEOTIDE SEQUENCE [LARGE SCALE GENOMIC DNA]</scope>
    <source>
        <strain evidence="1">A17</strain>
        <strain evidence="2 3">cv. Jemalong A17</strain>
    </source>
</reference>
<accession>G7L3D1</accession>
<dbReference type="HOGENOM" id="CLU_180327_0_0_1"/>
<name>G7L3D1_MEDTR</name>
<evidence type="ECO:0000313" key="3">
    <source>
        <dbReference type="Proteomes" id="UP000002051"/>
    </source>
</evidence>
<evidence type="ECO:0000313" key="1">
    <source>
        <dbReference type="EMBL" id="AES79237.1"/>
    </source>
</evidence>
<dbReference type="AlphaFoldDB" id="G7L3D1"/>
<sequence length="95" mass="10635">MLKQKSEFSPLGSSLVRADCTTEKVREYVRDCDKDKAKPYARGLAPRFSPRGVTPDKMLATSGFASASAPGKFPRKRPFFQGFCPFLRDFTPGKR</sequence>
<keyword evidence="3" id="KW-1185">Reference proteome</keyword>
<organism evidence="1 3">
    <name type="scientific">Medicago truncatula</name>
    <name type="common">Barrel medic</name>
    <name type="synonym">Medicago tribuloides</name>
    <dbReference type="NCBI Taxonomy" id="3880"/>
    <lineage>
        <taxon>Eukaryota</taxon>
        <taxon>Viridiplantae</taxon>
        <taxon>Streptophyta</taxon>
        <taxon>Embryophyta</taxon>
        <taxon>Tracheophyta</taxon>
        <taxon>Spermatophyta</taxon>
        <taxon>Magnoliopsida</taxon>
        <taxon>eudicotyledons</taxon>
        <taxon>Gunneridae</taxon>
        <taxon>Pentapetalae</taxon>
        <taxon>rosids</taxon>
        <taxon>fabids</taxon>
        <taxon>Fabales</taxon>
        <taxon>Fabaceae</taxon>
        <taxon>Papilionoideae</taxon>
        <taxon>50 kb inversion clade</taxon>
        <taxon>NPAAA clade</taxon>
        <taxon>Hologalegina</taxon>
        <taxon>IRL clade</taxon>
        <taxon>Trifolieae</taxon>
        <taxon>Medicago</taxon>
    </lineage>
</organism>
<reference evidence="1 3" key="2">
    <citation type="journal article" date="2014" name="BMC Genomics">
        <title>An improved genome release (version Mt4.0) for the model legume Medicago truncatula.</title>
        <authorList>
            <person name="Tang H."/>
            <person name="Krishnakumar V."/>
            <person name="Bidwell S."/>
            <person name="Rosen B."/>
            <person name="Chan A."/>
            <person name="Zhou S."/>
            <person name="Gentzbittel L."/>
            <person name="Childs K.L."/>
            <person name="Yandell M."/>
            <person name="Gundlach H."/>
            <person name="Mayer K.F."/>
            <person name="Schwartz D.C."/>
            <person name="Town C.D."/>
        </authorList>
    </citation>
    <scope>GENOME REANNOTATION</scope>
    <source>
        <strain evidence="2 3">cv. Jemalong A17</strain>
    </source>
</reference>
<dbReference type="EnsemblPlants" id="AES79237">
    <property type="protein sequence ID" value="AES79237"/>
    <property type="gene ID" value="MTR_7g060190"/>
</dbReference>
<reference evidence="2" key="3">
    <citation type="submission" date="2015-04" db="UniProtKB">
        <authorList>
            <consortium name="EnsemblPlants"/>
        </authorList>
    </citation>
    <scope>IDENTIFICATION</scope>
    <source>
        <strain evidence="2">cv. Jemalong A17</strain>
    </source>
</reference>